<name>A0A6J4S657_9ACTN</name>
<accession>A0A6J4S657</accession>
<organism evidence="1">
    <name type="scientific">uncultured Solirubrobacteraceae bacterium</name>
    <dbReference type="NCBI Taxonomy" id="1162706"/>
    <lineage>
        <taxon>Bacteria</taxon>
        <taxon>Bacillati</taxon>
        <taxon>Actinomycetota</taxon>
        <taxon>Thermoleophilia</taxon>
        <taxon>Solirubrobacterales</taxon>
        <taxon>Solirubrobacteraceae</taxon>
        <taxon>environmental samples</taxon>
    </lineage>
</organism>
<gene>
    <name evidence="1" type="ORF">AVDCRST_MAG69-1325</name>
</gene>
<proteinExistence type="predicted"/>
<feature type="non-terminal residue" evidence="1">
    <location>
        <position position="1"/>
    </location>
</feature>
<protein>
    <submittedName>
        <fullName evidence="1">Uncharacterized protein</fullName>
    </submittedName>
</protein>
<evidence type="ECO:0000313" key="1">
    <source>
        <dbReference type="EMBL" id="CAA9490628.1"/>
    </source>
</evidence>
<reference evidence="1" key="1">
    <citation type="submission" date="2020-02" db="EMBL/GenBank/DDBJ databases">
        <authorList>
            <person name="Meier V. D."/>
        </authorList>
    </citation>
    <scope>NUCLEOTIDE SEQUENCE</scope>
    <source>
        <strain evidence="1">AVDCRST_MAG69</strain>
    </source>
</reference>
<sequence>RDVRRSSRVLLANPTLDGETLVHVASSSRVQELLSGGIDGTDASLYAIAPTARRDATVEPGKRRHAFYRFIRGRYRAVPPPRLSPRPRDGSTVTLWTTALDEDAAYVTRLTVRGSRTGASLLRIPR</sequence>
<dbReference type="AlphaFoldDB" id="A0A6J4S657"/>
<dbReference type="EMBL" id="CADCVP010000140">
    <property type="protein sequence ID" value="CAA9490628.1"/>
    <property type="molecule type" value="Genomic_DNA"/>
</dbReference>